<dbReference type="STRING" id="53468.A0A158QV35"/>
<dbReference type="Pfam" id="PF00573">
    <property type="entry name" value="Ribosomal_L4"/>
    <property type="match status" value="1"/>
</dbReference>
<evidence type="ECO:0000256" key="2">
    <source>
        <dbReference type="ARBA" id="ARBA00022980"/>
    </source>
</evidence>
<feature type="compositionally biased region" description="Basic residues" evidence="4">
    <location>
        <begin position="401"/>
        <end position="412"/>
    </location>
</feature>
<dbReference type="AlphaFoldDB" id="A0A158QV35"/>
<gene>
    <name evidence="6" type="ORF">MCOS_LOCUS7179</name>
</gene>
<dbReference type="PANTHER" id="PTHR19431">
    <property type="entry name" value="60S RIBOSOMAL PROTEIN L4"/>
    <property type="match status" value="1"/>
</dbReference>
<feature type="compositionally biased region" description="Polar residues" evidence="4">
    <location>
        <begin position="617"/>
        <end position="629"/>
    </location>
</feature>
<dbReference type="EMBL" id="UXSR01005336">
    <property type="protein sequence ID" value="VDD81176.1"/>
    <property type="molecule type" value="Genomic_DNA"/>
</dbReference>
<feature type="region of interest" description="Disordered" evidence="4">
    <location>
        <begin position="596"/>
        <end position="640"/>
    </location>
</feature>
<dbReference type="FunFam" id="3.40.1370.10:FF:000002">
    <property type="entry name" value="60S ribosomal protein L4"/>
    <property type="match status" value="1"/>
</dbReference>
<accession>A0A158QV35</accession>
<organism evidence="6 7">
    <name type="scientific">Mesocestoides corti</name>
    <name type="common">Flatworm</name>
    <dbReference type="NCBI Taxonomy" id="53468"/>
    <lineage>
        <taxon>Eukaryota</taxon>
        <taxon>Metazoa</taxon>
        <taxon>Spiralia</taxon>
        <taxon>Lophotrochozoa</taxon>
        <taxon>Platyhelminthes</taxon>
        <taxon>Cestoda</taxon>
        <taxon>Eucestoda</taxon>
        <taxon>Cyclophyllidea</taxon>
        <taxon>Mesocestoididae</taxon>
        <taxon>Mesocestoides</taxon>
    </lineage>
</organism>
<keyword evidence="7" id="KW-1185">Reference proteome</keyword>
<dbReference type="GO" id="GO:0005840">
    <property type="term" value="C:ribosome"/>
    <property type="evidence" value="ECO:0007669"/>
    <property type="project" value="UniProtKB-KW"/>
</dbReference>
<dbReference type="InterPro" id="IPR002136">
    <property type="entry name" value="Ribosomal_uL4"/>
</dbReference>
<dbReference type="Proteomes" id="UP000267029">
    <property type="component" value="Unassembled WGS sequence"/>
</dbReference>
<dbReference type="OrthoDB" id="10259785at2759"/>
<feature type="region of interest" description="Disordered" evidence="4">
    <location>
        <begin position="504"/>
        <end position="579"/>
    </location>
</feature>
<keyword evidence="3" id="KW-0687">Ribonucleoprotein</keyword>
<dbReference type="GO" id="GO:1990904">
    <property type="term" value="C:ribonucleoprotein complex"/>
    <property type="evidence" value="ECO:0007669"/>
    <property type="project" value="UniProtKB-KW"/>
</dbReference>
<evidence type="ECO:0000256" key="4">
    <source>
        <dbReference type="SAM" id="MobiDB-lite"/>
    </source>
</evidence>
<dbReference type="Pfam" id="PF14374">
    <property type="entry name" value="Ribos_L4_asso_C"/>
    <property type="match status" value="1"/>
</dbReference>
<dbReference type="SUPFAM" id="SSF52166">
    <property type="entry name" value="Ribosomal protein L4"/>
    <property type="match status" value="1"/>
</dbReference>
<dbReference type="GO" id="GO:0003735">
    <property type="term" value="F:structural constituent of ribosome"/>
    <property type="evidence" value="ECO:0007669"/>
    <property type="project" value="InterPro"/>
</dbReference>
<keyword evidence="2" id="KW-0689">Ribosomal protein</keyword>
<proteinExistence type="inferred from homology"/>
<sequence>MPARHHAAGSRTTGHVMSPPRRAHYRHQYGCRLSFRYTTSVEQPLVNAYDLSGAYTKSSIKMPAVFKAPMRNDVVNFVHDSLLKNSRQPYAISAKAGHQTSAESWGTGRAVARIPPVRGGGTHRSGQGAFGNMCRGGHMNALTKVWRRWYRRVNIQQRRFTMCSAIAATVVPALVMARWHRVDRVPKLPLVVSGEVEKLKKMKEAVKVLKKLRAWSDIQKVYQSKRYCAGRSKMRNRRDVLKRGPIVVYKKDDGVTRAFRNIPGVTLVNVKYSNILKLAPGGHMGRFTILTEGAFRSLDKLYGTWKTGSTLKKGFHLPSSKMANTDLNRLLTSRAVRNVLRPKRMGCHRKRRNVKKNPLKNMQVCLQLLSSLFVILYVLIKLNPNARAEHNARVAQNNTTVRRKHKKSKLSAKAKEASKTSGDAKSRHKQFSFRDGVELTGTYRSAVVDAWIQMADTSSAIVPTPRSVSTNIGVKCFNELVNPQVSLLTRLCSRLAWSKLALPNHPGQATATNASTKTSATTTIVKTTTTNMSTTTRLQTPDGGSCDSSLGNNGYDDKGASDSNATRQDSRQEQPCRTPVTQVYWTNALISELESRSLSEVTRQIAPPTKNGHAPPTTKSGKSYQSVNPHSVRPGWVFPC</sequence>
<evidence type="ECO:0000259" key="5">
    <source>
        <dbReference type="Pfam" id="PF14374"/>
    </source>
</evidence>
<evidence type="ECO:0000256" key="3">
    <source>
        <dbReference type="ARBA" id="ARBA00023274"/>
    </source>
</evidence>
<comment type="similarity">
    <text evidence="1">Belongs to the universal ribosomal protein uL4 family.</text>
</comment>
<dbReference type="InterPro" id="IPR025755">
    <property type="entry name" value="Ribos_uL4_C_dom"/>
</dbReference>
<feature type="compositionally biased region" description="Basic and acidic residues" evidence="4">
    <location>
        <begin position="413"/>
        <end position="425"/>
    </location>
</feature>
<feature type="region of interest" description="Disordered" evidence="4">
    <location>
        <begin position="391"/>
        <end position="429"/>
    </location>
</feature>
<name>A0A158QV35_MESCO</name>
<evidence type="ECO:0000313" key="6">
    <source>
        <dbReference type="EMBL" id="VDD81176.1"/>
    </source>
</evidence>
<dbReference type="InterPro" id="IPR023574">
    <property type="entry name" value="Ribosomal_uL4_dom_sf"/>
</dbReference>
<dbReference type="Gene3D" id="3.40.1370.10">
    <property type="match status" value="1"/>
</dbReference>
<evidence type="ECO:0000256" key="1">
    <source>
        <dbReference type="ARBA" id="ARBA00010528"/>
    </source>
</evidence>
<dbReference type="GO" id="GO:0006412">
    <property type="term" value="P:translation"/>
    <property type="evidence" value="ECO:0007669"/>
    <property type="project" value="InterPro"/>
</dbReference>
<protein>
    <recommendedName>
        <fullName evidence="5">Large ribosomal subunit protein uL4 C-terminal domain-containing protein</fullName>
    </recommendedName>
</protein>
<dbReference type="InterPro" id="IPR045240">
    <property type="entry name" value="Ribosomal_uL4_euk/arch"/>
</dbReference>
<reference evidence="6 7" key="1">
    <citation type="submission" date="2018-10" db="EMBL/GenBank/DDBJ databases">
        <authorList>
            <consortium name="Pathogen Informatics"/>
        </authorList>
    </citation>
    <scope>NUCLEOTIDE SEQUENCE [LARGE SCALE GENOMIC DNA]</scope>
</reference>
<feature type="compositionally biased region" description="Low complexity" evidence="4">
    <location>
        <begin position="509"/>
        <end position="536"/>
    </location>
</feature>
<evidence type="ECO:0000313" key="7">
    <source>
        <dbReference type="Proteomes" id="UP000267029"/>
    </source>
</evidence>
<feature type="domain" description="Large ribosomal subunit protein uL4 C-terminal" evidence="5">
    <location>
        <begin position="313"/>
        <end position="368"/>
    </location>
</feature>